<dbReference type="Gene3D" id="1.10.8.430">
    <property type="entry name" value="Helical domain of apoptotic protease-activating factors"/>
    <property type="match status" value="1"/>
</dbReference>
<keyword evidence="10" id="KW-0804">Transcription</keyword>
<feature type="compositionally biased region" description="Basic and acidic residues" evidence="13">
    <location>
        <begin position="1571"/>
        <end position="1581"/>
    </location>
</feature>
<dbReference type="Proteomes" id="UP001055439">
    <property type="component" value="Chromosome 8"/>
</dbReference>
<feature type="compositionally biased region" description="Basic and acidic residues" evidence="13">
    <location>
        <begin position="1508"/>
        <end position="1525"/>
    </location>
</feature>
<feature type="domain" description="Disease resistance R13L4/SHOC-2-like LRR" evidence="17">
    <location>
        <begin position="978"/>
        <end position="1340"/>
    </location>
</feature>
<dbReference type="SMART" id="SM00521">
    <property type="entry name" value="CBF"/>
    <property type="match status" value="1"/>
</dbReference>
<keyword evidence="9" id="KW-0010">Activator</keyword>
<evidence type="ECO:0000259" key="17">
    <source>
        <dbReference type="Pfam" id="PF23598"/>
    </source>
</evidence>
<evidence type="ECO:0000313" key="18">
    <source>
        <dbReference type="EMBL" id="URE25941.1"/>
    </source>
</evidence>
<evidence type="ECO:0000256" key="5">
    <source>
        <dbReference type="ARBA" id="ARBA00022741"/>
    </source>
</evidence>
<dbReference type="InterPro" id="IPR042197">
    <property type="entry name" value="Apaf_helical"/>
</dbReference>
<evidence type="ECO:0000256" key="11">
    <source>
        <dbReference type="ARBA" id="ARBA00023242"/>
    </source>
</evidence>
<dbReference type="Pfam" id="PF23598">
    <property type="entry name" value="LRR_14"/>
    <property type="match status" value="1"/>
</dbReference>
<comment type="subcellular location">
    <subcellularLocation>
        <location evidence="1">Nucleus</location>
    </subcellularLocation>
</comment>
<dbReference type="Gene3D" id="3.40.50.300">
    <property type="entry name" value="P-loop containing nucleotide triphosphate hydrolases"/>
    <property type="match status" value="1"/>
</dbReference>
<dbReference type="Gene3D" id="1.10.10.10">
    <property type="entry name" value="Winged helix-like DNA-binding domain superfamily/Winged helix DNA-binding domain"/>
    <property type="match status" value="1"/>
</dbReference>
<sequence>MSLGCGVYVWKAIVVQEITLAQELAWYWDMHLDARSSEMQDIGMRGSQNRPYSKSTCVNNPTWWNSNSAAIPESSYSKNLNMNMDFLGKDGNKVKLLNHLVSEHDSSTQSTGQSHQEISGTSEDNVHEQHISVQSGIDSTHRKSAEDHLKPVISLGASDAALAPPKWDYGQSFAPVPYPYVDPYYGGIFAVCGPHAVIQPQMTGIASPARVPLPLQPAAEEPIYVNAKQYNAILRRRQLRAKLEAQNKLVKNRKPYLHESRHLHAMKRARGSGGRFLNTKQLQQQQQMQPSAMSGRKQLAGSELRPIGSAATLIDSDTGTVSTNRSMVAQRGSAATLIDSDTGTVSTNRSMVAQRDRLGFPLPNLHSSIGTSNQGGSSMMSSNSELQVPPMRASLHKKDRIEEAESPEANMESFLILVAEKIAVAMAGEAVQAAMGFNLGAEESLKTEVKETIRRIRSEFEHMQIFLSNVDMQKYNTTIEPWLKRAREIADSMEDVIDEYLHITVERSQGGLRSFLHRAVKSHKQSSAWQLIANRLKVVEAGLSHLEAMKERYDIRKNESEVEDNADEGENANGLVGRVFNSSRSYPVNEEDDNIYREQRKILFQLLTDETSTREVISVWGMGGVGKTTMVDKVYGNQEIENRFDCKIWVTVSKSCRIEHALRRILKELLDADQSEHESGGSSDLNRLQEDVCSILQEKRYLLILDDVWSGELCSYVQRALPDNNRGSRIVITTRLNEVASTSEERHRLKLRKIEDENQAFDLFCREAFWHADDRRCPKHLETVGRNIVRKCQGLPLAIVAVARLMSLKGTTEAEWQRVYKKLSWEFANNPSLDNLKHVLNLSYDDLPSYLKNCFLYCSVFPDYKIKRKKLIRLWIAESFVQDREAQTVEEVAEEFLEELLHRSMLHGVQRNSFGRVRRCGMHGLMRELTLPTARKENFSMVWKESESSGGLGCEARRLSVHDYAANSALFHMDFSRIRSLLVFKHDSSLTTLLKTVSRNARYLRVVDLESADMDKVPDVFMDLINLHYLGLRKTNVRRLPDSIGRLRNLQTLDLRYTKIEKLPKGIGQLKKLRYLLALRLNDRSRQSFEFISHVKAPGGLGLQSLTTLQHLDIAADEESSMRQLGYLTQLKVLIVSKVKGVHCPQLSASVSHMTSLYKLSITAYDEKEVLQLQDFGHCFQNLQKLHVQGTVVGPVVVQEQRCAGMRRGREGGVVAGGGLHAHDSLLLPPSFRSLGERLRELCLGWSGLKEDPLPALCHLDNLSVLFLRRAYHGVQLRFKEGWFPNLQELHLLHLPHVNRMVMEKGCMKSLRVLQMEGLSELMLLPKGIEHLTSLHKLYLSECNNFFLYAIQEDQRKRVDHIPNIWHAYHADGKKIIEILSRPTTRAPRRQQEEEEEDRKSVPPYPFPTPSETGTDENVYSYLPPFETRSEMTDRGTSNSHPSPRKGTKTNRPSIWEDPWLSPEQPEFVPVVDHSSLASDDEEEEQNNKDEDGDNDKSMPSFPTQSEIEIRDKVDSHLDQSETKMEVTQSEIEIRDKVDSHLDQSEAKMEVTQSEIEICDKVDSHLDVSKTEMEVTERETSDSNTKPPEKMMTNLPTISETNEEAELVPTVDASDGK</sequence>
<dbReference type="FunFam" id="3.40.50.300:FF:001091">
    <property type="entry name" value="Probable disease resistance protein At1g61300"/>
    <property type="match status" value="1"/>
</dbReference>
<dbReference type="GO" id="GO:0009626">
    <property type="term" value="P:plant-type hypersensitive response"/>
    <property type="evidence" value="ECO:0007669"/>
    <property type="project" value="UniProtKB-ARBA"/>
</dbReference>
<keyword evidence="19" id="KW-1185">Reference proteome</keyword>
<evidence type="ECO:0000256" key="7">
    <source>
        <dbReference type="ARBA" id="ARBA00023015"/>
    </source>
</evidence>
<dbReference type="InterPro" id="IPR036388">
    <property type="entry name" value="WH-like_DNA-bd_sf"/>
</dbReference>
<keyword evidence="7" id="KW-0805">Transcription regulation</keyword>
<evidence type="ECO:0000256" key="4">
    <source>
        <dbReference type="ARBA" id="ARBA00022737"/>
    </source>
</evidence>
<feature type="domain" description="Disease resistance N-terminal" evidence="15">
    <location>
        <begin position="439"/>
        <end position="508"/>
    </location>
</feature>
<feature type="region of interest" description="Disordered" evidence="13">
    <location>
        <begin position="1571"/>
        <end position="1592"/>
    </location>
</feature>
<feature type="region of interest" description="Disordered" evidence="13">
    <location>
        <begin position="103"/>
        <end position="145"/>
    </location>
</feature>
<evidence type="ECO:0000256" key="6">
    <source>
        <dbReference type="ARBA" id="ARBA00022821"/>
    </source>
</evidence>
<evidence type="ECO:0000256" key="1">
    <source>
        <dbReference type="ARBA" id="ARBA00004123"/>
    </source>
</evidence>
<evidence type="ECO:0000256" key="13">
    <source>
        <dbReference type="SAM" id="MobiDB-lite"/>
    </source>
</evidence>
<dbReference type="PROSITE" id="PS00686">
    <property type="entry name" value="NFYA_HAP2_1"/>
    <property type="match status" value="1"/>
</dbReference>
<evidence type="ECO:0000259" key="15">
    <source>
        <dbReference type="Pfam" id="PF18052"/>
    </source>
</evidence>
<feature type="compositionally biased region" description="Polar residues" evidence="13">
    <location>
        <begin position="107"/>
        <end position="123"/>
    </location>
</feature>
<dbReference type="PRINTS" id="PR00616">
    <property type="entry name" value="CCAATSUBUNTB"/>
</dbReference>
<dbReference type="SUPFAM" id="SSF52058">
    <property type="entry name" value="L domain-like"/>
    <property type="match status" value="1"/>
</dbReference>
<evidence type="ECO:0000313" key="19">
    <source>
        <dbReference type="Proteomes" id="UP001055439"/>
    </source>
</evidence>
<evidence type="ECO:0000259" key="16">
    <source>
        <dbReference type="Pfam" id="PF23559"/>
    </source>
</evidence>
<dbReference type="GO" id="GO:0003700">
    <property type="term" value="F:DNA-binding transcription factor activity"/>
    <property type="evidence" value="ECO:0007669"/>
    <property type="project" value="InterPro"/>
</dbReference>
<dbReference type="SUPFAM" id="SSF52540">
    <property type="entry name" value="P-loop containing nucleoside triphosphate hydrolases"/>
    <property type="match status" value="1"/>
</dbReference>
<dbReference type="InterPro" id="IPR001289">
    <property type="entry name" value="NFYA"/>
</dbReference>
<keyword evidence="3" id="KW-0433">Leucine-rich repeat</keyword>
<keyword evidence="8" id="KW-0238">DNA-binding</keyword>
<evidence type="ECO:0000256" key="8">
    <source>
        <dbReference type="ARBA" id="ARBA00023125"/>
    </source>
</evidence>
<dbReference type="FunFam" id="1.10.10.10:FF:000322">
    <property type="entry name" value="Probable disease resistance protein At1g63360"/>
    <property type="match status" value="1"/>
</dbReference>
<comment type="similarity">
    <text evidence="2">Belongs to the disease resistance NB-LRR family.</text>
</comment>
<reference evidence="18" key="1">
    <citation type="submission" date="2022-05" db="EMBL/GenBank/DDBJ databases">
        <title>The Musa troglodytarum L. genome provides insights into the mechanism of non-climacteric behaviour and enrichment of carotenoids.</title>
        <authorList>
            <person name="Wang J."/>
        </authorList>
    </citation>
    <scope>NUCLEOTIDE SEQUENCE</scope>
    <source>
        <tissue evidence="18">Leaf</tissue>
    </source>
</reference>
<evidence type="ECO:0000256" key="10">
    <source>
        <dbReference type="ARBA" id="ARBA00023163"/>
    </source>
</evidence>
<dbReference type="InterPro" id="IPR058922">
    <property type="entry name" value="WHD_DRP"/>
</dbReference>
<dbReference type="GO" id="GO:0002758">
    <property type="term" value="P:innate immune response-activating signaling pathway"/>
    <property type="evidence" value="ECO:0007669"/>
    <property type="project" value="UniProtKB-ARBA"/>
</dbReference>
<dbReference type="PANTHER" id="PTHR23155">
    <property type="entry name" value="DISEASE RESISTANCE PROTEIN RP"/>
    <property type="match status" value="1"/>
</dbReference>
<dbReference type="Gene3D" id="1.20.5.4130">
    <property type="match status" value="1"/>
</dbReference>
<dbReference type="Pfam" id="PF02045">
    <property type="entry name" value="CBFB_NFYA"/>
    <property type="match status" value="1"/>
</dbReference>
<proteinExistence type="inferred from homology"/>
<dbReference type="GO" id="GO:0042742">
    <property type="term" value="P:defense response to bacterium"/>
    <property type="evidence" value="ECO:0007669"/>
    <property type="project" value="UniProtKB-ARBA"/>
</dbReference>
<dbReference type="EMBL" id="CP097510">
    <property type="protein sequence ID" value="URE25941.1"/>
    <property type="molecule type" value="Genomic_DNA"/>
</dbReference>
<protein>
    <submittedName>
        <fullName evidence="18">Nuclear transcription factor Y subunit</fullName>
    </submittedName>
</protein>
<keyword evidence="5" id="KW-0547">Nucleotide-binding</keyword>
<dbReference type="Pfam" id="PF00931">
    <property type="entry name" value="NB-ARC"/>
    <property type="match status" value="1"/>
</dbReference>
<dbReference type="InterPro" id="IPR002182">
    <property type="entry name" value="NB-ARC"/>
</dbReference>
<gene>
    <name evidence="18" type="ORF">MUK42_15816</name>
</gene>
<dbReference type="PROSITE" id="PS51152">
    <property type="entry name" value="NFYA_HAP2_2"/>
    <property type="match status" value="1"/>
</dbReference>
<dbReference type="Pfam" id="PF18052">
    <property type="entry name" value="Rx_N"/>
    <property type="match status" value="1"/>
</dbReference>
<feature type="region of interest" description="Disordered" evidence="13">
    <location>
        <begin position="1383"/>
        <end position="1531"/>
    </location>
</feature>
<feature type="domain" description="Disease resistance protein winged helix" evidence="16">
    <location>
        <begin position="862"/>
        <end position="929"/>
    </location>
</feature>
<dbReference type="Gene3D" id="6.10.250.2430">
    <property type="match status" value="1"/>
</dbReference>
<dbReference type="Pfam" id="PF23559">
    <property type="entry name" value="WHD_DRP"/>
    <property type="match status" value="1"/>
</dbReference>
<evidence type="ECO:0000259" key="14">
    <source>
        <dbReference type="Pfam" id="PF00931"/>
    </source>
</evidence>
<comment type="subunit">
    <text evidence="12">Heterotrimeric transcription factor composed of three components, NF-YA, NF-YB and NF-YC. NF-YB and NF-YC must interact and dimerize for NF-YA association and DNA binding.</text>
</comment>
<dbReference type="InterPro" id="IPR044974">
    <property type="entry name" value="Disease_R_plants"/>
</dbReference>
<keyword evidence="4" id="KW-0677">Repeat</keyword>
<feature type="domain" description="NB-ARC" evidence="14">
    <location>
        <begin position="604"/>
        <end position="770"/>
    </location>
</feature>
<name>A0A9E7KQN8_9LILI</name>
<evidence type="ECO:0000256" key="3">
    <source>
        <dbReference type="ARBA" id="ARBA00022614"/>
    </source>
</evidence>
<dbReference type="InterPro" id="IPR041118">
    <property type="entry name" value="Rx_N"/>
</dbReference>
<organism evidence="18 19">
    <name type="scientific">Musa troglodytarum</name>
    <name type="common">fe'i banana</name>
    <dbReference type="NCBI Taxonomy" id="320322"/>
    <lineage>
        <taxon>Eukaryota</taxon>
        <taxon>Viridiplantae</taxon>
        <taxon>Streptophyta</taxon>
        <taxon>Embryophyta</taxon>
        <taxon>Tracheophyta</taxon>
        <taxon>Spermatophyta</taxon>
        <taxon>Magnoliopsida</taxon>
        <taxon>Liliopsida</taxon>
        <taxon>Zingiberales</taxon>
        <taxon>Musaceae</taxon>
        <taxon>Musa</taxon>
    </lineage>
</organism>
<dbReference type="GO" id="GO:0016602">
    <property type="term" value="C:CCAAT-binding factor complex"/>
    <property type="evidence" value="ECO:0007669"/>
    <property type="project" value="InterPro"/>
</dbReference>
<accession>A0A9E7KQN8</accession>
<dbReference type="InterPro" id="IPR027417">
    <property type="entry name" value="P-loop_NTPase"/>
</dbReference>
<dbReference type="GO" id="GO:0003677">
    <property type="term" value="F:DNA binding"/>
    <property type="evidence" value="ECO:0007669"/>
    <property type="project" value="UniProtKB-KW"/>
</dbReference>
<evidence type="ECO:0000256" key="9">
    <source>
        <dbReference type="ARBA" id="ARBA00023159"/>
    </source>
</evidence>
<dbReference type="PANTHER" id="PTHR23155:SF1232">
    <property type="entry name" value="OS09G0270700 PROTEIN"/>
    <property type="match status" value="1"/>
</dbReference>
<evidence type="ECO:0000256" key="12">
    <source>
        <dbReference type="ARBA" id="ARBA00025911"/>
    </source>
</evidence>
<dbReference type="InterPro" id="IPR018362">
    <property type="entry name" value="CCAAT-binding_factor_CS"/>
</dbReference>
<dbReference type="OrthoDB" id="598235at2759"/>
<evidence type="ECO:0000256" key="2">
    <source>
        <dbReference type="ARBA" id="ARBA00008894"/>
    </source>
</evidence>
<dbReference type="InterPro" id="IPR032675">
    <property type="entry name" value="LRR_dom_sf"/>
</dbReference>
<keyword evidence="6" id="KW-0611">Plant defense</keyword>
<dbReference type="GO" id="GO:0043531">
    <property type="term" value="F:ADP binding"/>
    <property type="evidence" value="ECO:0007669"/>
    <property type="project" value="InterPro"/>
</dbReference>
<dbReference type="Gene3D" id="3.80.10.10">
    <property type="entry name" value="Ribonuclease Inhibitor"/>
    <property type="match status" value="2"/>
</dbReference>
<keyword evidence="11" id="KW-0539">Nucleus</keyword>
<dbReference type="InterPro" id="IPR055414">
    <property type="entry name" value="LRR_R13L4/SHOC2-like"/>
</dbReference>